<comment type="caution">
    <text evidence="5">The sequence shown here is derived from an EMBL/GenBank/DDBJ whole genome shotgun (WGS) entry which is preliminary data.</text>
</comment>
<name>A0A538S9Q0_UNCEI</name>
<evidence type="ECO:0000259" key="4">
    <source>
        <dbReference type="PROSITE" id="PS50106"/>
    </source>
</evidence>
<dbReference type="Proteomes" id="UP000316292">
    <property type="component" value="Unassembled WGS sequence"/>
</dbReference>
<feature type="region of interest" description="Disordered" evidence="2">
    <location>
        <begin position="245"/>
        <end position="290"/>
    </location>
</feature>
<dbReference type="EMBL" id="VBOR01000088">
    <property type="protein sequence ID" value="TMQ48103.1"/>
    <property type="molecule type" value="Genomic_DNA"/>
</dbReference>
<dbReference type="PROSITE" id="PS50106">
    <property type="entry name" value="PDZ"/>
    <property type="match status" value="1"/>
</dbReference>
<sequence length="290" mass="32611">MKVFRMMPIGPALFTLCLGLSSVAPSPARADDESSGKSERNLIRIAQEDQDSDRDSDRVSRSSGYLGVQVQRLSASLRRAKGIPESTEGTLVNNVEDQSPADDGGIKRGDVILEVNREATPNPTDLVRIVHDLEPGRKVPVQIWREGVTRTLNLKVGTRPAGADAPPRMPGMDAPGMPGQGPDMRGMPEGRDMPDMRDMPDRARMQVFRRNSEDLQRQLRDIHEMLSKLRDVDLARLEREIQELRSELQRGGALERRDRDGQDRDRGDRDRDQNNREKDRGNQDRSNDSD</sequence>
<dbReference type="PANTHER" id="PTHR22939">
    <property type="entry name" value="SERINE PROTEASE FAMILY S1C HTRA-RELATED"/>
    <property type="match status" value="1"/>
</dbReference>
<feature type="compositionally biased region" description="Basic and acidic residues" evidence="2">
    <location>
        <begin position="29"/>
        <end position="42"/>
    </location>
</feature>
<feature type="region of interest" description="Disordered" evidence="2">
    <location>
        <begin position="25"/>
        <end position="63"/>
    </location>
</feature>
<feature type="domain" description="PDZ" evidence="4">
    <location>
        <begin position="42"/>
        <end position="116"/>
    </location>
</feature>
<accession>A0A538S9Q0</accession>
<proteinExistence type="inferred from homology"/>
<protein>
    <submittedName>
        <fullName evidence="5">PDZ domain-containing protein</fullName>
    </submittedName>
</protein>
<feature type="signal peptide" evidence="3">
    <location>
        <begin position="1"/>
        <end position="30"/>
    </location>
</feature>
<evidence type="ECO:0000256" key="3">
    <source>
        <dbReference type="SAM" id="SignalP"/>
    </source>
</evidence>
<dbReference type="SMART" id="SM00228">
    <property type="entry name" value="PDZ"/>
    <property type="match status" value="1"/>
</dbReference>
<gene>
    <name evidence="5" type="ORF">E6K71_08145</name>
</gene>
<dbReference type="Gene3D" id="2.30.42.10">
    <property type="match status" value="1"/>
</dbReference>
<dbReference type="InterPro" id="IPR036034">
    <property type="entry name" value="PDZ_sf"/>
</dbReference>
<evidence type="ECO:0000256" key="2">
    <source>
        <dbReference type="SAM" id="MobiDB-lite"/>
    </source>
</evidence>
<dbReference type="InterPro" id="IPR001478">
    <property type="entry name" value="PDZ"/>
</dbReference>
<dbReference type="AlphaFoldDB" id="A0A538S9Q0"/>
<dbReference type="PANTHER" id="PTHR22939:SF129">
    <property type="entry name" value="SERINE PROTEASE HTRA2, MITOCHONDRIAL"/>
    <property type="match status" value="1"/>
</dbReference>
<organism evidence="5 6">
    <name type="scientific">Eiseniibacteriota bacterium</name>
    <dbReference type="NCBI Taxonomy" id="2212470"/>
    <lineage>
        <taxon>Bacteria</taxon>
        <taxon>Candidatus Eiseniibacteriota</taxon>
    </lineage>
</organism>
<feature type="region of interest" description="Disordered" evidence="2">
    <location>
        <begin position="157"/>
        <end position="188"/>
    </location>
</feature>
<comment type="similarity">
    <text evidence="1">Belongs to the peptidase S1C family.</text>
</comment>
<feature type="chain" id="PRO_5022118624" evidence="3">
    <location>
        <begin position="31"/>
        <end position="290"/>
    </location>
</feature>
<evidence type="ECO:0000256" key="1">
    <source>
        <dbReference type="ARBA" id="ARBA00010541"/>
    </source>
</evidence>
<dbReference type="SUPFAM" id="SSF50156">
    <property type="entry name" value="PDZ domain-like"/>
    <property type="match status" value="1"/>
</dbReference>
<reference evidence="5 6" key="1">
    <citation type="journal article" date="2019" name="Nat. Microbiol.">
        <title>Mediterranean grassland soil C-N compound turnover is dependent on rainfall and depth, and is mediated by genomically divergent microorganisms.</title>
        <authorList>
            <person name="Diamond S."/>
            <person name="Andeer P.F."/>
            <person name="Li Z."/>
            <person name="Crits-Christoph A."/>
            <person name="Burstein D."/>
            <person name="Anantharaman K."/>
            <person name="Lane K.R."/>
            <person name="Thomas B.C."/>
            <person name="Pan C."/>
            <person name="Northen T.R."/>
            <person name="Banfield J.F."/>
        </authorList>
    </citation>
    <scope>NUCLEOTIDE SEQUENCE [LARGE SCALE GENOMIC DNA]</scope>
    <source>
        <strain evidence="5">WS_1</strain>
    </source>
</reference>
<evidence type="ECO:0000313" key="6">
    <source>
        <dbReference type="Proteomes" id="UP000316292"/>
    </source>
</evidence>
<dbReference type="Pfam" id="PF13180">
    <property type="entry name" value="PDZ_2"/>
    <property type="match status" value="1"/>
</dbReference>
<keyword evidence="3" id="KW-0732">Signal</keyword>
<evidence type="ECO:0000313" key="5">
    <source>
        <dbReference type="EMBL" id="TMQ48103.1"/>
    </source>
</evidence>